<reference evidence="3 4" key="1">
    <citation type="submission" date="2015-12" db="EMBL/GenBank/DDBJ databases">
        <title>The genome of Folsomia candida.</title>
        <authorList>
            <person name="Faddeeva A."/>
            <person name="Derks M.F."/>
            <person name="Anvar Y."/>
            <person name="Smit S."/>
            <person name="Van Straalen N."/>
            <person name="Roelofs D."/>
        </authorList>
    </citation>
    <scope>NUCLEOTIDE SEQUENCE [LARGE SCALE GENOMIC DNA]</scope>
    <source>
        <strain evidence="3 4">VU population</strain>
        <tissue evidence="3">Whole body</tissue>
    </source>
</reference>
<dbReference type="AlphaFoldDB" id="A0A226EZL9"/>
<evidence type="ECO:0000313" key="3">
    <source>
        <dbReference type="EMBL" id="OXA62638.1"/>
    </source>
</evidence>
<feature type="transmembrane region" description="Helical" evidence="1">
    <location>
        <begin position="197"/>
        <end position="222"/>
    </location>
</feature>
<protein>
    <submittedName>
        <fullName evidence="3">Uncharacterized protein</fullName>
    </submittedName>
</protein>
<name>A0A226EZL9_FOLCA</name>
<accession>A0A226EZL9</accession>
<keyword evidence="4" id="KW-1185">Reference proteome</keyword>
<feature type="signal peptide" evidence="2">
    <location>
        <begin position="1"/>
        <end position="20"/>
    </location>
</feature>
<evidence type="ECO:0000256" key="2">
    <source>
        <dbReference type="SAM" id="SignalP"/>
    </source>
</evidence>
<feature type="chain" id="PRO_5012262818" evidence="2">
    <location>
        <begin position="21"/>
        <end position="247"/>
    </location>
</feature>
<evidence type="ECO:0000256" key="1">
    <source>
        <dbReference type="SAM" id="Phobius"/>
    </source>
</evidence>
<gene>
    <name evidence="3" type="ORF">Fcan01_01709</name>
</gene>
<dbReference type="EMBL" id="LNIX01000001">
    <property type="protein sequence ID" value="OXA62638.1"/>
    <property type="molecule type" value="Genomic_DNA"/>
</dbReference>
<proteinExistence type="predicted"/>
<sequence>MASTLLIFTWILLNLLTSDARFCYKCLSLDCPGDDNVLCEDVRAFVMAQLRAYYNFEYLPPCPDDDSGSEWLETWLYSTPCKRTRMPYEVCTAGKIRVRSSIGNYTITSHASVLGCANEKLVTSIKTTIMENKSHCDVSPNLQGSKSDAGISRTMVLKHCNEPGAICHDADFCVDVKHGAINIWSEENDLIVPARDYGMMIGIISGVSILLIVLLGISLYALAHFKKKRSKFVMIYNDCSGPIGYQW</sequence>
<comment type="caution">
    <text evidence="3">The sequence shown here is derived from an EMBL/GenBank/DDBJ whole genome shotgun (WGS) entry which is preliminary data.</text>
</comment>
<keyword evidence="2" id="KW-0732">Signal</keyword>
<keyword evidence="1" id="KW-0472">Membrane</keyword>
<keyword evidence="1" id="KW-1133">Transmembrane helix</keyword>
<dbReference type="Proteomes" id="UP000198287">
    <property type="component" value="Unassembled WGS sequence"/>
</dbReference>
<organism evidence="3 4">
    <name type="scientific">Folsomia candida</name>
    <name type="common">Springtail</name>
    <dbReference type="NCBI Taxonomy" id="158441"/>
    <lineage>
        <taxon>Eukaryota</taxon>
        <taxon>Metazoa</taxon>
        <taxon>Ecdysozoa</taxon>
        <taxon>Arthropoda</taxon>
        <taxon>Hexapoda</taxon>
        <taxon>Collembola</taxon>
        <taxon>Entomobryomorpha</taxon>
        <taxon>Isotomoidea</taxon>
        <taxon>Isotomidae</taxon>
        <taxon>Proisotominae</taxon>
        <taxon>Folsomia</taxon>
    </lineage>
</organism>
<keyword evidence="1" id="KW-0812">Transmembrane</keyword>
<evidence type="ECO:0000313" key="4">
    <source>
        <dbReference type="Proteomes" id="UP000198287"/>
    </source>
</evidence>